<reference evidence="5" key="1">
    <citation type="submission" date="2025-08" db="UniProtKB">
        <authorList>
            <consortium name="RefSeq"/>
        </authorList>
    </citation>
    <scope>IDENTIFICATION</scope>
</reference>
<dbReference type="GeneID" id="105911900"/>
<evidence type="ECO:0000256" key="3">
    <source>
        <dbReference type="ARBA" id="ARBA00043970"/>
    </source>
</evidence>
<dbReference type="GO" id="GO:0005739">
    <property type="term" value="C:mitochondrion"/>
    <property type="evidence" value="ECO:0007669"/>
    <property type="project" value="UniProtKB-SubCell"/>
</dbReference>
<dbReference type="KEGG" id="char:105911900"/>
<name>A0A6P3WEE9_CLUHA</name>
<dbReference type="PANTHER" id="PTHR31601">
    <property type="entry name" value="28S RIBOSOMAL PROTEIN S36, MITOCHONDRIAL"/>
    <property type="match status" value="1"/>
</dbReference>
<comment type="subcellular location">
    <subcellularLocation>
        <location evidence="1">Mitochondrion</location>
    </subcellularLocation>
</comment>
<comment type="similarity">
    <text evidence="3">Belongs to the alpha-ketoglutarate dehydrogenase component 4 family.</text>
</comment>
<dbReference type="OrthoDB" id="2116030at2759"/>
<evidence type="ECO:0000313" key="5">
    <source>
        <dbReference type="RefSeq" id="XP_012696239.2"/>
    </source>
</evidence>
<accession>A0A6P3WEE9</accession>
<dbReference type="GO" id="GO:0004591">
    <property type="term" value="F:oxoglutarate dehydrogenase (succinyl-transferring) activity"/>
    <property type="evidence" value="ECO:0007669"/>
    <property type="project" value="TreeGrafter"/>
</dbReference>
<organism evidence="4 5">
    <name type="scientific">Clupea harengus</name>
    <name type="common">Atlantic herring</name>
    <dbReference type="NCBI Taxonomy" id="7950"/>
    <lineage>
        <taxon>Eukaryota</taxon>
        <taxon>Metazoa</taxon>
        <taxon>Chordata</taxon>
        <taxon>Craniata</taxon>
        <taxon>Vertebrata</taxon>
        <taxon>Euteleostomi</taxon>
        <taxon>Actinopterygii</taxon>
        <taxon>Neopterygii</taxon>
        <taxon>Teleostei</taxon>
        <taxon>Clupei</taxon>
        <taxon>Clupeiformes</taxon>
        <taxon>Clupeoidei</taxon>
        <taxon>Clupeidae</taxon>
        <taxon>Clupea</taxon>
    </lineage>
</organism>
<evidence type="ECO:0000256" key="1">
    <source>
        <dbReference type="ARBA" id="ARBA00004173"/>
    </source>
</evidence>
<gene>
    <name evidence="5" type="primary">LOC105911900</name>
</gene>
<proteinExistence type="inferred from homology"/>
<sequence>MAAAGRLAVQAVRHHAPMIKFPNRQVMPRPNVEDMLKSTGNIYMAPSSPMTSLTAKSPPTQISYVHRLSGPADSVATIRELPMKYRRQMLLLEEMEYIQRGGPE</sequence>
<protein>
    <submittedName>
        <fullName evidence="5">28S ribosomal protein S36, mitochondrial-like</fullName>
    </submittedName>
</protein>
<evidence type="ECO:0000256" key="2">
    <source>
        <dbReference type="ARBA" id="ARBA00023128"/>
    </source>
</evidence>
<dbReference type="InterPro" id="IPR020373">
    <property type="entry name" value="Kgd4/YMR-31"/>
</dbReference>
<dbReference type="RefSeq" id="XP_012696239.2">
    <property type="nucleotide sequence ID" value="XM_012840785.3"/>
</dbReference>
<dbReference type="Proteomes" id="UP000515152">
    <property type="component" value="Chromosome 21"/>
</dbReference>
<keyword evidence="4" id="KW-1185">Reference proteome</keyword>
<keyword evidence="2" id="KW-0496">Mitochondrion</keyword>
<dbReference type="PANTHER" id="PTHR31601:SF2">
    <property type="entry name" value="ALPHA-KETOGLUTARATE DEHYDROGENASE COMPONENT 4"/>
    <property type="match status" value="1"/>
</dbReference>
<dbReference type="GO" id="GO:0006103">
    <property type="term" value="P:2-oxoglutarate metabolic process"/>
    <property type="evidence" value="ECO:0007669"/>
    <property type="project" value="InterPro"/>
</dbReference>
<evidence type="ECO:0000313" key="4">
    <source>
        <dbReference type="Proteomes" id="UP000515152"/>
    </source>
</evidence>
<dbReference type="AlphaFoldDB" id="A0A6P3WEE9"/>